<name>S8DGF7_9LAMI</name>
<dbReference type="PANTHER" id="PTHR23172">
    <property type="entry name" value="AUXILIN/CYCLIN G-ASSOCIATED KINASE-RELATED"/>
    <property type="match status" value="1"/>
</dbReference>
<feature type="non-terminal residue" evidence="2">
    <location>
        <position position="1"/>
    </location>
</feature>
<feature type="non-terminal residue" evidence="2">
    <location>
        <position position="67"/>
    </location>
</feature>
<feature type="chain" id="PRO_5004562467" description="J domain-containing protein" evidence="1">
    <location>
        <begin position="19"/>
        <end position="67"/>
    </location>
</feature>
<dbReference type="SUPFAM" id="SSF46565">
    <property type="entry name" value="Chaperone J-domain"/>
    <property type="match status" value="1"/>
</dbReference>
<dbReference type="Gene3D" id="1.10.287.110">
    <property type="entry name" value="DnaJ domain"/>
    <property type="match status" value="1"/>
</dbReference>
<dbReference type="GO" id="GO:0005737">
    <property type="term" value="C:cytoplasm"/>
    <property type="evidence" value="ECO:0007669"/>
    <property type="project" value="TreeGrafter"/>
</dbReference>
<organism evidence="2 3">
    <name type="scientific">Genlisea aurea</name>
    <dbReference type="NCBI Taxonomy" id="192259"/>
    <lineage>
        <taxon>Eukaryota</taxon>
        <taxon>Viridiplantae</taxon>
        <taxon>Streptophyta</taxon>
        <taxon>Embryophyta</taxon>
        <taxon>Tracheophyta</taxon>
        <taxon>Spermatophyta</taxon>
        <taxon>Magnoliopsida</taxon>
        <taxon>eudicotyledons</taxon>
        <taxon>Gunneridae</taxon>
        <taxon>Pentapetalae</taxon>
        <taxon>asterids</taxon>
        <taxon>lamiids</taxon>
        <taxon>Lamiales</taxon>
        <taxon>Lentibulariaceae</taxon>
        <taxon>Genlisea</taxon>
    </lineage>
</organism>
<dbReference type="InterPro" id="IPR036869">
    <property type="entry name" value="J_dom_sf"/>
</dbReference>
<evidence type="ECO:0000256" key="1">
    <source>
        <dbReference type="SAM" id="SignalP"/>
    </source>
</evidence>
<dbReference type="Proteomes" id="UP000015453">
    <property type="component" value="Unassembled WGS sequence"/>
</dbReference>
<keyword evidence="1" id="KW-0732">Signal</keyword>
<dbReference type="EMBL" id="AUSU01009225">
    <property type="protein sequence ID" value="EPS58437.1"/>
    <property type="molecule type" value="Genomic_DNA"/>
</dbReference>
<dbReference type="GO" id="GO:0072318">
    <property type="term" value="P:clathrin coat disassembly"/>
    <property type="evidence" value="ECO:0007669"/>
    <property type="project" value="TreeGrafter"/>
</dbReference>
<dbReference type="PANTHER" id="PTHR23172:SF69">
    <property type="entry name" value="CHAPERONE DNAJ-DOMAIN SUPERFAMILY PROTEIN"/>
    <property type="match status" value="1"/>
</dbReference>
<reference evidence="2 3" key="1">
    <citation type="journal article" date="2013" name="BMC Genomics">
        <title>The miniature genome of a carnivorous plant Genlisea aurea contains a low number of genes and short non-coding sequences.</title>
        <authorList>
            <person name="Leushkin E.V."/>
            <person name="Sutormin R.A."/>
            <person name="Nabieva E.R."/>
            <person name="Penin A.A."/>
            <person name="Kondrashov A.S."/>
            <person name="Logacheva M.D."/>
        </authorList>
    </citation>
    <scope>NUCLEOTIDE SEQUENCE [LARGE SCALE GENOMIC DNA]</scope>
</reference>
<dbReference type="GO" id="GO:0072583">
    <property type="term" value="P:clathrin-dependent endocytosis"/>
    <property type="evidence" value="ECO:0007669"/>
    <property type="project" value="TreeGrafter"/>
</dbReference>
<dbReference type="OrthoDB" id="911213at2759"/>
<keyword evidence="3" id="KW-1185">Reference proteome</keyword>
<comment type="caution">
    <text evidence="2">The sequence shown here is derived from an EMBL/GenBank/DDBJ whole genome shotgun (WGS) entry which is preliminary data.</text>
</comment>
<accession>S8DGF7</accession>
<feature type="signal peptide" evidence="1">
    <location>
        <begin position="1"/>
        <end position="18"/>
    </location>
</feature>
<dbReference type="GO" id="GO:0030276">
    <property type="term" value="F:clathrin binding"/>
    <property type="evidence" value="ECO:0007669"/>
    <property type="project" value="TreeGrafter"/>
</dbReference>
<evidence type="ECO:0008006" key="4">
    <source>
        <dbReference type="Google" id="ProtNLM"/>
    </source>
</evidence>
<evidence type="ECO:0000313" key="2">
    <source>
        <dbReference type="EMBL" id="EPS58437.1"/>
    </source>
</evidence>
<dbReference type="GO" id="GO:0031982">
    <property type="term" value="C:vesicle"/>
    <property type="evidence" value="ECO:0007669"/>
    <property type="project" value="TreeGrafter"/>
</dbReference>
<protein>
    <recommendedName>
        <fullName evidence="4">J domain-containing protein</fullName>
    </recommendedName>
</protein>
<evidence type="ECO:0000313" key="3">
    <source>
        <dbReference type="Proteomes" id="UP000015453"/>
    </source>
</evidence>
<sequence length="67" mass="7903">FFFFFFFQILWPNSGWLAIPLSNLIEMAKVKKAYQRARLCLHPDKLQQRGATPPQKYLAEKAFSILQ</sequence>
<proteinExistence type="predicted"/>
<gene>
    <name evidence="2" type="ORF">M569_16378</name>
</gene>
<dbReference type="AlphaFoldDB" id="S8DGF7"/>